<sequence length="1332" mass="148178">MDKQKAKILHDLLKSSSADKTCRGLREIKKRLLTSPENLSVFRTLGLIPQALKLIQRPNEEILNGALSILSSCCTDEGARSEVFSEGGITHMVNVLKCAKLEPLQLRACRTLANQAQHKPSCEMLVRLKAVELVIEVLEGCQEEDTKVAGIRALRLFANCGEHCQKIVTCKGILRICSAGFGSVAGSAGPNLVRATVKAIAHFSRISHPACVSQIMEGTDNMILMSKMWDTTDQEIYECVLRTILNTVHSCFVPTPHKRDALDAKVLDRLCTATAPSIIVAELQNRRVTAIEEEKLILALCKFCEGSNECNNLTFGSFSEPPTFLGRAWMQLIDCGGVAMLVSLLLAHRSHPKLRPALLRAILGVEHNYSYRDTILKHLLAAKLLPQLAEQFDELMTKYIEVRRDSLPGKCIHTMLTGDEETVAGGGESNGSEEKGREEMEMAQKGLDSQVNKMEVEKEEENKHGRTKQDTHHDSKKTSVASLCLKDTRTTPKDSGPGGSHSNSSSASPETTSSSNHRSPLPASYLNPKSPGSVSCSPRSHQSSEQGSPSWSPPAARSESPTITSPPFVSMASVHTSPLPSLPPWSVEAAHTSPTASPPHSPRIHSPLIGSPLRSTSPIRVPSDWEYEDEEEKEMDDDGRFSPTVLESKLSELEESQEELEEEEEEEEEERMSMEEEAETGVPKEKDKDESDIQKAGKNVENLTLEGSTESPLSPNTGKRGRDSPPTRTQEKKVKLSEETDGTDGAEGSDAADTSSTRQSPPLREAGRSEVEIGGKDGKSPFVNLNQIKFRVRKKGQTRRQLSLREVYTPLQDQSVTEPKTGGRQKHQQQQQQQQQEQHQGQQQQQGQSGRGRSDSICSSTVYSDLSQEEAQSLELLELVVRVIGQVAHVKEAIKPVCREFVPRIMTYLSKVQVIHKSATRMLVTIARNTQSIQPLLDSLFIPYVGVELGEAGDPESPNGCSQCKILSEGSSAFLDQMVNFFNHIHQYGQCEVSSRLHPSRELAVREGCAMALPHITRCPKLLHDFMVCYPAIDLLMNVLHSSQPPDQASYMYATAALSRLASALQLENQFRPVRCEVCYRRESHTKEEVTAQLKNKNMRCGQTHPAHSATHTHTPASSLNETMDCQWLKDKEEKDVTFRLEDGSTVSANRESLADKNEFLRGMLLGSFSEGLSSSIDLPWTSKESTEMLIHFLHGCRRCIHMESGGMEAYMELVLMSEMYLVEELQVYAESRMISAINAWEDIIRIYESGVGRINENIILWAICTVLVKPMKTWKRARWIKGLFQSPHAKDIDHNIRMILRHPLDMNRLVCNCNQSLSLYMVSESEYTKLC</sequence>
<evidence type="ECO:0000256" key="1">
    <source>
        <dbReference type="SAM" id="MobiDB-lite"/>
    </source>
</evidence>
<dbReference type="Proteomes" id="UP001487740">
    <property type="component" value="Unassembled WGS sequence"/>
</dbReference>
<feature type="compositionally biased region" description="Basic and acidic residues" evidence="1">
    <location>
        <begin position="454"/>
        <end position="477"/>
    </location>
</feature>
<feature type="compositionally biased region" description="Basic and acidic residues" evidence="1">
    <location>
        <begin position="720"/>
        <end position="738"/>
    </location>
</feature>
<dbReference type="Gene3D" id="1.25.10.10">
    <property type="entry name" value="Leucine-rich Repeat Variant"/>
    <property type="match status" value="1"/>
</dbReference>
<feature type="compositionally biased region" description="Polar residues" evidence="1">
    <location>
        <begin position="559"/>
        <end position="579"/>
    </location>
</feature>
<dbReference type="Pfam" id="PF24768">
    <property type="entry name" value="ARM_ARMC5"/>
    <property type="match status" value="1"/>
</dbReference>
<feature type="compositionally biased region" description="Acidic residues" evidence="1">
    <location>
        <begin position="625"/>
        <end position="637"/>
    </location>
</feature>
<dbReference type="PANTHER" id="PTHR23312:SF8">
    <property type="entry name" value="ARMADILLO REPEAT-CONTAINING PROTEIN 5"/>
    <property type="match status" value="1"/>
</dbReference>
<dbReference type="InterPro" id="IPR000210">
    <property type="entry name" value="BTB/POZ_dom"/>
</dbReference>
<evidence type="ECO:0000313" key="3">
    <source>
        <dbReference type="EMBL" id="KAK8397301.1"/>
    </source>
</evidence>
<dbReference type="InterPro" id="IPR016024">
    <property type="entry name" value="ARM-type_fold"/>
</dbReference>
<dbReference type="PANTHER" id="PTHR23312">
    <property type="entry name" value="ARMC5 ARMADILLO REPEAT-CONTAINING -RELATED"/>
    <property type="match status" value="1"/>
</dbReference>
<protein>
    <recommendedName>
        <fullName evidence="2">BTB domain-containing protein</fullName>
    </recommendedName>
</protein>
<gene>
    <name evidence="3" type="ORF">O3P69_004778</name>
</gene>
<accession>A0AAW0UCW9</accession>
<dbReference type="EMBL" id="JARAKH010000014">
    <property type="protein sequence ID" value="KAK8397302.1"/>
    <property type="molecule type" value="Genomic_DNA"/>
</dbReference>
<dbReference type="SMART" id="SM00225">
    <property type="entry name" value="BTB"/>
    <property type="match status" value="1"/>
</dbReference>
<dbReference type="GO" id="GO:0009653">
    <property type="term" value="P:anatomical structure morphogenesis"/>
    <property type="evidence" value="ECO:0007669"/>
    <property type="project" value="TreeGrafter"/>
</dbReference>
<name>A0AAW0UCW9_SCYPA</name>
<evidence type="ECO:0000259" key="2">
    <source>
        <dbReference type="PROSITE" id="PS50097"/>
    </source>
</evidence>
<feature type="compositionally biased region" description="Low complexity" evidence="1">
    <location>
        <begin position="500"/>
        <end position="517"/>
    </location>
</feature>
<feature type="compositionally biased region" description="Acidic residues" evidence="1">
    <location>
        <begin position="653"/>
        <end position="679"/>
    </location>
</feature>
<dbReference type="InterPro" id="IPR055445">
    <property type="entry name" value="ARM_ARMC5"/>
</dbReference>
<dbReference type="InterPro" id="IPR011333">
    <property type="entry name" value="SKP1/BTB/POZ_sf"/>
</dbReference>
<feature type="compositionally biased region" description="Basic and acidic residues" evidence="1">
    <location>
        <begin position="432"/>
        <end position="442"/>
    </location>
</feature>
<dbReference type="GO" id="GO:0005829">
    <property type="term" value="C:cytosol"/>
    <property type="evidence" value="ECO:0007669"/>
    <property type="project" value="TreeGrafter"/>
</dbReference>
<dbReference type="InterPro" id="IPR011989">
    <property type="entry name" value="ARM-like"/>
</dbReference>
<feature type="compositionally biased region" description="Basic and acidic residues" evidence="1">
    <location>
        <begin position="682"/>
        <end position="695"/>
    </location>
</feature>
<dbReference type="Gene3D" id="3.30.710.10">
    <property type="entry name" value="Potassium Channel Kv1.1, Chain A"/>
    <property type="match status" value="1"/>
</dbReference>
<dbReference type="SUPFAM" id="SSF48371">
    <property type="entry name" value="ARM repeat"/>
    <property type="match status" value="2"/>
</dbReference>
<feature type="compositionally biased region" description="Polar residues" evidence="1">
    <location>
        <begin position="530"/>
        <end position="550"/>
    </location>
</feature>
<dbReference type="EMBL" id="JARAKH010000014">
    <property type="protein sequence ID" value="KAK8397301.1"/>
    <property type="molecule type" value="Genomic_DNA"/>
</dbReference>
<proteinExistence type="predicted"/>
<dbReference type="SUPFAM" id="SSF54695">
    <property type="entry name" value="POZ domain"/>
    <property type="match status" value="1"/>
</dbReference>
<feature type="compositionally biased region" description="Basic and acidic residues" evidence="1">
    <location>
        <begin position="765"/>
        <end position="779"/>
    </location>
</feature>
<reference evidence="3 4" key="1">
    <citation type="submission" date="2023-03" db="EMBL/GenBank/DDBJ databases">
        <title>High-quality genome of Scylla paramamosain provides insights in environmental adaptation.</title>
        <authorList>
            <person name="Zhang L."/>
        </authorList>
    </citation>
    <scope>NUCLEOTIDE SEQUENCE [LARGE SCALE GENOMIC DNA]</scope>
    <source>
        <strain evidence="3">LZ_2023a</strain>
        <tissue evidence="3">Muscle</tissue>
    </source>
</reference>
<feature type="compositionally biased region" description="Low complexity" evidence="1">
    <location>
        <begin position="828"/>
        <end position="848"/>
    </location>
</feature>
<evidence type="ECO:0000313" key="4">
    <source>
        <dbReference type="Proteomes" id="UP001487740"/>
    </source>
</evidence>
<comment type="caution">
    <text evidence="3">The sequence shown here is derived from an EMBL/GenBank/DDBJ whole genome shotgun (WGS) entry which is preliminary data.</text>
</comment>
<feature type="region of interest" description="Disordered" evidence="1">
    <location>
        <begin position="418"/>
        <end position="861"/>
    </location>
</feature>
<keyword evidence="4" id="KW-1185">Reference proteome</keyword>
<dbReference type="PROSITE" id="PS50097">
    <property type="entry name" value="BTB"/>
    <property type="match status" value="1"/>
</dbReference>
<organism evidence="3 4">
    <name type="scientific">Scylla paramamosain</name>
    <name type="common">Mud crab</name>
    <dbReference type="NCBI Taxonomy" id="85552"/>
    <lineage>
        <taxon>Eukaryota</taxon>
        <taxon>Metazoa</taxon>
        <taxon>Ecdysozoa</taxon>
        <taxon>Arthropoda</taxon>
        <taxon>Crustacea</taxon>
        <taxon>Multicrustacea</taxon>
        <taxon>Malacostraca</taxon>
        <taxon>Eumalacostraca</taxon>
        <taxon>Eucarida</taxon>
        <taxon>Decapoda</taxon>
        <taxon>Pleocyemata</taxon>
        <taxon>Brachyura</taxon>
        <taxon>Eubrachyura</taxon>
        <taxon>Portunoidea</taxon>
        <taxon>Portunidae</taxon>
        <taxon>Portuninae</taxon>
        <taxon>Scylla</taxon>
    </lineage>
</organism>
<feature type="compositionally biased region" description="Polar residues" evidence="1">
    <location>
        <begin position="701"/>
        <end position="717"/>
    </location>
</feature>
<feature type="domain" description="BTB" evidence="2">
    <location>
        <begin position="1135"/>
        <end position="1195"/>
    </location>
</feature>